<name>A0ABY1I245_9ACTO</name>
<organism evidence="1 2">
    <name type="scientific">Actinomyces denticolens</name>
    <dbReference type="NCBI Taxonomy" id="52767"/>
    <lineage>
        <taxon>Bacteria</taxon>
        <taxon>Bacillati</taxon>
        <taxon>Actinomycetota</taxon>
        <taxon>Actinomycetes</taxon>
        <taxon>Actinomycetales</taxon>
        <taxon>Actinomycetaceae</taxon>
        <taxon>Actinomyces</taxon>
    </lineage>
</organism>
<accession>A0ABY1I245</accession>
<protein>
    <submittedName>
        <fullName evidence="1">Uncharacterized protein</fullName>
    </submittedName>
</protein>
<comment type="caution">
    <text evidence="1">The sequence shown here is derived from an EMBL/GenBank/DDBJ whole genome shotgun (WGS) entry which is preliminary data.</text>
</comment>
<evidence type="ECO:0000313" key="1">
    <source>
        <dbReference type="EMBL" id="SHI47931.1"/>
    </source>
</evidence>
<reference evidence="1 2" key="1">
    <citation type="submission" date="2016-11" db="EMBL/GenBank/DDBJ databases">
        <authorList>
            <person name="Varghese N."/>
            <person name="Submissions S."/>
        </authorList>
    </citation>
    <scope>NUCLEOTIDE SEQUENCE [LARGE SCALE GENOMIC DNA]</scope>
    <source>
        <strain evidence="1 2">PA</strain>
    </source>
</reference>
<dbReference type="Proteomes" id="UP000184390">
    <property type="component" value="Unassembled WGS sequence"/>
</dbReference>
<dbReference type="EMBL" id="FQYL01000002">
    <property type="protein sequence ID" value="SHI47931.1"/>
    <property type="molecule type" value="Genomic_DNA"/>
</dbReference>
<gene>
    <name evidence="1" type="ORF">SAMN05216246_102224</name>
</gene>
<evidence type="ECO:0000313" key="2">
    <source>
        <dbReference type="Proteomes" id="UP000184390"/>
    </source>
</evidence>
<proteinExistence type="predicted"/>
<keyword evidence="2" id="KW-1185">Reference proteome</keyword>
<sequence length="159" mass="16928">MESMIAVKVDFNGKPLTTTMTSIVNGEVKGEILNPLIGDDPGIGKEGGQVVETQVDMTNPASAEKGYNLMLAAGIPVYGVVQTLGGHNPYEEFVEEAKANGTATKRNIVADDNANLALDVSAKGDGFNFGIGYTDESKSVNYSGGEYRDGTRWVTWDKC</sequence>